<keyword evidence="1" id="KW-0805">Transcription regulation</keyword>
<keyword evidence="2" id="KW-0238">DNA-binding</keyword>
<dbReference type="Pfam" id="PF07729">
    <property type="entry name" value="FCD"/>
    <property type="match status" value="1"/>
</dbReference>
<sequence>MAVPAKGHLDRARRPGLQETPTPALADQHVEIFDAVLAGDTARARAATRRHLFDDVEELRERSPGLFGPAPVRRNIVVWE</sequence>
<evidence type="ECO:0000256" key="2">
    <source>
        <dbReference type="ARBA" id="ARBA00023125"/>
    </source>
</evidence>
<proteinExistence type="predicted"/>
<evidence type="ECO:0000313" key="7">
    <source>
        <dbReference type="Proteomes" id="UP001501598"/>
    </source>
</evidence>
<reference evidence="7" key="1">
    <citation type="journal article" date="2019" name="Int. J. Syst. Evol. Microbiol.">
        <title>The Global Catalogue of Microorganisms (GCM) 10K type strain sequencing project: providing services to taxonomists for standard genome sequencing and annotation.</title>
        <authorList>
            <consortium name="The Broad Institute Genomics Platform"/>
            <consortium name="The Broad Institute Genome Sequencing Center for Infectious Disease"/>
            <person name="Wu L."/>
            <person name="Ma J."/>
        </authorList>
    </citation>
    <scope>NUCLEOTIDE SEQUENCE [LARGE SCALE GENOMIC DNA]</scope>
    <source>
        <strain evidence="7">JCM 17906</strain>
    </source>
</reference>
<comment type="caution">
    <text evidence="6">The sequence shown here is derived from an EMBL/GenBank/DDBJ whole genome shotgun (WGS) entry which is preliminary data.</text>
</comment>
<dbReference type="EMBL" id="BAABGT010000026">
    <property type="protein sequence ID" value="GAA4542861.1"/>
    <property type="molecule type" value="Genomic_DNA"/>
</dbReference>
<protein>
    <recommendedName>
        <fullName evidence="5">GntR C-terminal domain-containing protein</fullName>
    </recommendedName>
</protein>
<evidence type="ECO:0000259" key="5">
    <source>
        <dbReference type="Pfam" id="PF07729"/>
    </source>
</evidence>
<evidence type="ECO:0000256" key="4">
    <source>
        <dbReference type="SAM" id="MobiDB-lite"/>
    </source>
</evidence>
<evidence type="ECO:0000256" key="3">
    <source>
        <dbReference type="ARBA" id="ARBA00023163"/>
    </source>
</evidence>
<dbReference type="Gene3D" id="1.20.120.530">
    <property type="entry name" value="GntR ligand-binding domain-like"/>
    <property type="match status" value="1"/>
</dbReference>
<keyword evidence="7" id="KW-1185">Reference proteome</keyword>
<name>A0ABP8RNV7_9PSEU</name>
<dbReference type="InterPro" id="IPR008920">
    <property type="entry name" value="TF_FadR/GntR_C"/>
</dbReference>
<dbReference type="Proteomes" id="UP001501598">
    <property type="component" value="Unassembled WGS sequence"/>
</dbReference>
<dbReference type="InterPro" id="IPR011711">
    <property type="entry name" value="GntR_C"/>
</dbReference>
<keyword evidence="3" id="KW-0804">Transcription</keyword>
<organism evidence="6 7">
    <name type="scientific">Pseudonocardia xishanensis</name>
    <dbReference type="NCBI Taxonomy" id="630995"/>
    <lineage>
        <taxon>Bacteria</taxon>
        <taxon>Bacillati</taxon>
        <taxon>Actinomycetota</taxon>
        <taxon>Actinomycetes</taxon>
        <taxon>Pseudonocardiales</taxon>
        <taxon>Pseudonocardiaceae</taxon>
        <taxon>Pseudonocardia</taxon>
    </lineage>
</organism>
<feature type="domain" description="GntR C-terminal" evidence="5">
    <location>
        <begin position="9"/>
        <end position="52"/>
    </location>
</feature>
<gene>
    <name evidence="6" type="ORF">GCM10023175_18810</name>
</gene>
<feature type="region of interest" description="Disordered" evidence="4">
    <location>
        <begin position="1"/>
        <end position="25"/>
    </location>
</feature>
<dbReference type="RefSeq" id="WP_345414782.1">
    <property type="nucleotide sequence ID" value="NZ_BAABGT010000026.1"/>
</dbReference>
<evidence type="ECO:0000256" key="1">
    <source>
        <dbReference type="ARBA" id="ARBA00023015"/>
    </source>
</evidence>
<accession>A0ABP8RNV7</accession>
<dbReference type="SUPFAM" id="SSF48008">
    <property type="entry name" value="GntR ligand-binding domain-like"/>
    <property type="match status" value="1"/>
</dbReference>
<evidence type="ECO:0000313" key="6">
    <source>
        <dbReference type="EMBL" id="GAA4542861.1"/>
    </source>
</evidence>